<dbReference type="GO" id="GO:0043041">
    <property type="term" value="P:amino acid activation for nonribosomal peptide biosynthetic process"/>
    <property type="evidence" value="ECO:0007669"/>
    <property type="project" value="TreeGrafter"/>
</dbReference>
<dbReference type="AlphaFoldDB" id="A0A1C6UEY6"/>
<evidence type="ECO:0000256" key="2">
    <source>
        <dbReference type="ARBA" id="ARBA00022450"/>
    </source>
</evidence>
<dbReference type="CDD" id="cd19543">
    <property type="entry name" value="DCL_NRPS"/>
    <property type="match status" value="1"/>
</dbReference>
<dbReference type="GO" id="GO:0031177">
    <property type="term" value="F:phosphopantetheine binding"/>
    <property type="evidence" value="ECO:0007669"/>
    <property type="project" value="InterPro"/>
</dbReference>
<dbReference type="Pfam" id="PF13193">
    <property type="entry name" value="AMP-binding_C"/>
    <property type="match status" value="1"/>
</dbReference>
<dbReference type="Gene3D" id="3.40.50.12780">
    <property type="entry name" value="N-terminal domain of ligase-like"/>
    <property type="match status" value="1"/>
</dbReference>
<dbReference type="Gene3D" id="1.10.1200.10">
    <property type="entry name" value="ACP-like"/>
    <property type="match status" value="1"/>
</dbReference>
<dbReference type="InterPro" id="IPR009081">
    <property type="entry name" value="PP-bd_ACP"/>
</dbReference>
<dbReference type="Pfam" id="PF00668">
    <property type="entry name" value="Condensation"/>
    <property type="match status" value="1"/>
</dbReference>
<dbReference type="Pfam" id="PF00501">
    <property type="entry name" value="AMP-binding"/>
    <property type="match status" value="1"/>
</dbReference>
<name>A0A1C6UEY6_9ACTN</name>
<dbReference type="SUPFAM" id="SSF52777">
    <property type="entry name" value="CoA-dependent acyltransferases"/>
    <property type="match status" value="2"/>
</dbReference>
<dbReference type="Gene3D" id="3.30.559.10">
    <property type="entry name" value="Chloramphenicol acetyltransferase-like domain"/>
    <property type="match status" value="1"/>
</dbReference>
<dbReference type="Proteomes" id="UP000199001">
    <property type="component" value="Unassembled WGS sequence"/>
</dbReference>
<dbReference type="STRING" id="47855.GA0070606_1994"/>
<dbReference type="InterPro" id="IPR023213">
    <property type="entry name" value="CAT-like_dom_sf"/>
</dbReference>
<dbReference type="OrthoDB" id="3671989at2"/>
<dbReference type="GO" id="GO:0008610">
    <property type="term" value="P:lipid biosynthetic process"/>
    <property type="evidence" value="ECO:0007669"/>
    <property type="project" value="UniProtKB-ARBA"/>
</dbReference>
<feature type="region of interest" description="Disordered" evidence="4">
    <location>
        <begin position="1050"/>
        <end position="1070"/>
    </location>
</feature>
<proteinExistence type="predicted"/>
<sequence>MTVPGVDNIYRLSYMQEGLLSHSLADPRAAFYVDQVEYRLHGPVDPDLLLAAWQALTRRHAVLRTSFHWEDIKQPVQVVREHVEVPMEILDWRDVPTAELPARLEQRLRADRLQGFDVQQPPLVRLTLIRTGDEDHTFVLRYHHLLLDAWSALMVLDEAFANYDTLAAGRELETGPATSFHEYVGWVRAQDLDAARQAWREALRGVTDSTTPAWIRPAEGDAPEPSGRDNPEQVLHVPAETVAALRELGRRREVTLGSLLQTCWALVLRAHSGRDDVVFGGTLSSRPSDVPGVEQTAGLFINTLPVRVRFDPARSVLATAVALQHEQAALRRYDFSPLEQVQRWSDVPPGLPLFDTIMTVLNLPGVGVLHRRSGAVEIRDGQYRYRTNYPLSVLVIPEGDRLAVRVGYDPRRVGDDAVTRLLGHLATVVDTVATRPDTPVRDVDVLTDAERALVAGWSGTSAPYPDAATVHGLVEEQADLGGDRVALRAGGESVTYRDLDRRANQLARHLHGLGVGPGTPVGLCLGRTPELVVAMLAVLKAGGYFVALDPDHPPARLADILADAGVAVVVSDRRHRAGLPRAGVETVLLDAHRDRYAGLPDDRLPATVGPDDLAYSIYTSGSTGRPKGVLVPHRGLCNVVAAQRALFGLGPDDRVLQWASPTFDASVFDVAMALGAGAALHLAPAERVAPGPDLRDLLATERITALTITPSALAAVPVATLPELRLLVLAGEALPASLVRQWRAPGRRVFNAYGPTEATIWVSVHECGPEDEAPPVGRPIPNVTVRVLDAAGRPVGVGVPGELHVGGVGLARGYAGRPDLTTQRFVPDPSGPPGARLYRTGDLVRWTEDGELRFLGRTDQQVKVRGLRIETGEVEAVLRRHDDVADCAVVARASDGSDGTPDTLVAYVVPAGAARVDAEKLLAHCAQVLPEYMLPGAVVPLDRLPLTSSGKLDVRALPSPRDLAGERAAQAEMTVTEQAVATLWGQVLQVDGLGPDGDFFALGGTSIKATQVVSRARRAWQVELPIRSVFENRTVAAFAAAVEQALAAEMDDDDQEVQDGDDQGVGAACH</sequence>
<dbReference type="InterPro" id="IPR010071">
    <property type="entry name" value="AA_adenyl_dom"/>
</dbReference>
<dbReference type="RefSeq" id="WP_141721629.1">
    <property type="nucleotide sequence ID" value="NZ_FMHZ01000002.1"/>
</dbReference>
<dbReference type="Gene3D" id="3.30.300.30">
    <property type="match status" value="1"/>
</dbReference>
<dbReference type="SMART" id="SM00823">
    <property type="entry name" value="PKS_PP"/>
    <property type="match status" value="1"/>
</dbReference>
<dbReference type="InterPro" id="IPR045851">
    <property type="entry name" value="AMP-bd_C_sf"/>
</dbReference>
<evidence type="ECO:0000256" key="4">
    <source>
        <dbReference type="SAM" id="MobiDB-lite"/>
    </source>
</evidence>
<dbReference type="FunFam" id="1.10.1200.10:FF:000005">
    <property type="entry name" value="Nonribosomal peptide synthetase 1"/>
    <property type="match status" value="1"/>
</dbReference>
<dbReference type="GO" id="GO:0005829">
    <property type="term" value="C:cytosol"/>
    <property type="evidence" value="ECO:0007669"/>
    <property type="project" value="TreeGrafter"/>
</dbReference>
<comment type="cofactor">
    <cofactor evidence="1">
        <name>pantetheine 4'-phosphate</name>
        <dbReference type="ChEBI" id="CHEBI:47942"/>
    </cofactor>
</comment>
<keyword evidence="2" id="KW-0596">Phosphopantetheine</keyword>
<dbReference type="SUPFAM" id="SSF47336">
    <property type="entry name" value="ACP-like"/>
    <property type="match status" value="1"/>
</dbReference>
<dbReference type="InterPro" id="IPR020806">
    <property type="entry name" value="PKS_PP-bd"/>
</dbReference>
<dbReference type="InterPro" id="IPR042099">
    <property type="entry name" value="ANL_N_sf"/>
</dbReference>
<dbReference type="PANTHER" id="PTHR45527">
    <property type="entry name" value="NONRIBOSOMAL PEPTIDE SYNTHETASE"/>
    <property type="match status" value="1"/>
</dbReference>
<gene>
    <name evidence="6" type="ORF">GA0070606_1994</name>
</gene>
<feature type="domain" description="Carrier" evidence="5">
    <location>
        <begin position="971"/>
        <end position="1046"/>
    </location>
</feature>
<keyword evidence="7" id="KW-1185">Reference proteome</keyword>
<dbReference type="FunFam" id="3.40.50.12780:FF:000012">
    <property type="entry name" value="Non-ribosomal peptide synthetase"/>
    <property type="match status" value="1"/>
</dbReference>
<dbReference type="InterPro" id="IPR000873">
    <property type="entry name" value="AMP-dep_synth/lig_dom"/>
</dbReference>
<dbReference type="PANTHER" id="PTHR45527:SF1">
    <property type="entry name" value="FATTY ACID SYNTHASE"/>
    <property type="match status" value="1"/>
</dbReference>
<evidence type="ECO:0000256" key="3">
    <source>
        <dbReference type="ARBA" id="ARBA00022553"/>
    </source>
</evidence>
<dbReference type="EMBL" id="FMHZ01000002">
    <property type="protein sequence ID" value="SCL52665.1"/>
    <property type="molecule type" value="Genomic_DNA"/>
</dbReference>
<reference evidence="7" key="1">
    <citation type="submission" date="2016-06" db="EMBL/GenBank/DDBJ databases">
        <authorList>
            <person name="Varghese N."/>
            <person name="Submissions Spin"/>
        </authorList>
    </citation>
    <scope>NUCLEOTIDE SEQUENCE [LARGE SCALE GENOMIC DNA]</scope>
    <source>
        <strain evidence="7">DSM 43903</strain>
    </source>
</reference>
<keyword evidence="3" id="KW-0597">Phosphoprotein</keyword>
<dbReference type="InterPro" id="IPR036736">
    <property type="entry name" value="ACP-like_sf"/>
</dbReference>
<dbReference type="SUPFAM" id="SSF56801">
    <property type="entry name" value="Acetyl-CoA synthetase-like"/>
    <property type="match status" value="1"/>
</dbReference>
<dbReference type="InterPro" id="IPR001242">
    <property type="entry name" value="Condensation_dom"/>
</dbReference>
<evidence type="ECO:0000259" key="5">
    <source>
        <dbReference type="PROSITE" id="PS50075"/>
    </source>
</evidence>
<organism evidence="6 7">
    <name type="scientific">Micromonospora citrea</name>
    <dbReference type="NCBI Taxonomy" id="47855"/>
    <lineage>
        <taxon>Bacteria</taxon>
        <taxon>Bacillati</taxon>
        <taxon>Actinomycetota</taxon>
        <taxon>Actinomycetes</taxon>
        <taxon>Micromonosporales</taxon>
        <taxon>Micromonosporaceae</taxon>
        <taxon>Micromonospora</taxon>
    </lineage>
</organism>
<feature type="compositionally biased region" description="Acidic residues" evidence="4">
    <location>
        <begin position="1050"/>
        <end position="1062"/>
    </location>
</feature>
<evidence type="ECO:0000313" key="7">
    <source>
        <dbReference type="Proteomes" id="UP000199001"/>
    </source>
</evidence>
<dbReference type="FunFam" id="3.40.50.980:FF:000001">
    <property type="entry name" value="Non-ribosomal peptide synthetase"/>
    <property type="match status" value="1"/>
</dbReference>
<evidence type="ECO:0000256" key="1">
    <source>
        <dbReference type="ARBA" id="ARBA00001957"/>
    </source>
</evidence>
<dbReference type="Gene3D" id="3.30.559.30">
    <property type="entry name" value="Nonribosomal peptide synthetase, condensation domain"/>
    <property type="match status" value="1"/>
</dbReference>
<dbReference type="GO" id="GO:0044550">
    <property type="term" value="P:secondary metabolite biosynthetic process"/>
    <property type="evidence" value="ECO:0007669"/>
    <property type="project" value="TreeGrafter"/>
</dbReference>
<dbReference type="PROSITE" id="PS50075">
    <property type="entry name" value="CARRIER"/>
    <property type="match status" value="1"/>
</dbReference>
<dbReference type="NCBIfam" id="TIGR01733">
    <property type="entry name" value="AA-adenyl-dom"/>
    <property type="match status" value="1"/>
</dbReference>
<dbReference type="Pfam" id="PF00550">
    <property type="entry name" value="PP-binding"/>
    <property type="match status" value="1"/>
</dbReference>
<feature type="region of interest" description="Disordered" evidence="4">
    <location>
        <begin position="212"/>
        <end position="231"/>
    </location>
</feature>
<protein>
    <submittedName>
        <fullName evidence="6">Amino acid adenylation domain-containing protein</fullName>
    </submittedName>
</protein>
<evidence type="ECO:0000313" key="6">
    <source>
        <dbReference type="EMBL" id="SCL52665.1"/>
    </source>
</evidence>
<dbReference type="GO" id="GO:0003824">
    <property type="term" value="F:catalytic activity"/>
    <property type="evidence" value="ECO:0007669"/>
    <property type="project" value="InterPro"/>
</dbReference>
<dbReference type="FunFam" id="2.30.38.10:FF:000001">
    <property type="entry name" value="Non-ribosomal peptide synthetase PvdI"/>
    <property type="match status" value="1"/>
</dbReference>
<dbReference type="InterPro" id="IPR025110">
    <property type="entry name" value="AMP-bd_C"/>
</dbReference>
<accession>A0A1C6UEY6</accession>